<dbReference type="PANTHER" id="PTHR11846">
    <property type="entry name" value="ADENYLOSUCCINATE SYNTHETASE"/>
    <property type="match status" value="1"/>
</dbReference>
<keyword evidence="5 7" id="KW-0460">Magnesium</keyword>
<comment type="similarity">
    <text evidence="7">Belongs to the adenylosuccinate synthetase family.</text>
</comment>
<dbReference type="Gene3D" id="3.90.170.10">
    <property type="entry name" value="Adenylosuccinate Synthetase, subunit A, domain 3"/>
    <property type="match status" value="1"/>
</dbReference>
<comment type="caution">
    <text evidence="8">The sequence shown here is derived from an EMBL/GenBank/DDBJ whole genome shotgun (WGS) entry which is preliminary data.</text>
</comment>
<dbReference type="InterPro" id="IPR042109">
    <property type="entry name" value="Adenylosuccinate_synth_dom1"/>
</dbReference>
<feature type="binding site" evidence="7">
    <location>
        <position position="70"/>
    </location>
    <ligand>
        <name>IMP</name>
        <dbReference type="ChEBI" id="CHEBI:58053"/>
    </ligand>
</feature>
<dbReference type="Pfam" id="PF00709">
    <property type="entry name" value="Adenylsucc_synt"/>
    <property type="match status" value="1"/>
</dbReference>
<dbReference type="SUPFAM" id="SSF52540">
    <property type="entry name" value="P-loop containing nucleoside triphosphate hydrolases"/>
    <property type="match status" value="1"/>
</dbReference>
<dbReference type="InterPro" id="IPR001114">
    <property type="entry name" value="Adenylosuccinate_synthetase"/>
</dbReference>
<dbReference type="GO" id="GO:0004019">
    <property type="term" value="F:adenylosuccinate synthase activity"/>
    <property type="evidence" value="ECO:0007669"/>
    <property type="project" value="UniProtKB-UniRule"/>
</dbReference>
<keyword evidence="9" id="KW-1185">Reference proteome</keyword>
<dbReference type="GO" id="GO:0005525">
    <property type="term" value="F:GTP binding"/>
    <property type="evidence" value="ECO:0007669"/>
    <property type="project" value="UniProtKB-UniRule"/>
</dbReference>
<evidence type="ECO:0000256" key="5">
    <source>
        <dbReference type="ARBA" id="ARBA00022842"/>
    </source>
</evidence>
<name>A0AAD4RWS3_9MAGN</name>
<comment type="pathway">
    <text evidence="7">Purine metabolism; AMP biosynthesis via de novo pathway; AMP from IMP: step 1/2.</text>
</comment>
<comment type="catalytic activity">
    <reaction evidence="7">
        <text>IMP + L-aspartate + GTP = N(6)-(1,2-dicarboxyethyl)-AMP + GDP + phosphate + 2 H(+)</text>
        <dbReference type="Rhea" id="RHEA:15753"/>
        <dbReference type="ChEBI" id="CHEBI:15378"/>
        <dbReference type="ChEBI" id="CHEBI:29991"/>
        <dbReference type="ChEBI" id="CHEBI:37565"/>
        <dbReference type="ChEBI" id="CHEBI:43474"/>
        <dbReference type="ChEBI" id="CHEBI:57567"/>
        <dbReference type="ChEBI" id="CHEBI:58053"/>
        <dbReference type="ChEBI" id="CHEBI:58189"/>
        <dbReference type="EC" id="6.3.4.4"/>
    </reaction>
</comment>
<dbReference type="GO" id="GO:0044208">
    <property type="term" value="P:'de novo' AMP biosynthetic process"/>
    <property type="evidence" value="ECO:0007669"/>
    <property type="project" value="UniProtKB-UniRule"/>
</dbReference>
<keyword evidence="6 7" id="KW-0342">GTP-binding</keyword>
<feature type="binding site" evidence="7">
    <location>
        <position position="151"/>
    </location>
    <ligand>
        <name>GTP</name>
        <dbReference type="ChEBI" id="CHEBI:37565"/>
    </ligand>
</feature>
<accession>A0AAD4RWS3</accession>
<evidence type="ECO:0000256" key="2">
    <source>
        <dbReference type="ARBA" id="ARBA00022723"/>
    </source>
</evidence>
<dbReference type="PANTHER" id="PTHR11846:SF0">
    <property type="entry name" value="ADENYLOSUCCINATE SYNTHETASE"/>
    <property type="match status" value="1"/>
</dbReference>
<proteinExistence type="inferred from homology"/>
<evidence type="ECO:0000313" key="8">
    <source>
        <dbReference type="EMBL" id="KAI3836904.1"/>
    </source>
</evidence>
<dbReference type="EC" id="6.3.4.4" evidence="7"/>
<evidence type="ECO:0000313" key="9">
    <source>
        <dbReference type="Proteomes" id="UP001202328"/>
    </source>
</evidence>
<dbReference type="Gene3D" id="3.40.440.10">
    <property type="entry name" value="Adenylosuccinate Synthetase, subunit A, domain 1"/>
    <property type="match status" value="1"/>
</dbReference>
<comment type="cofactor">
    <cofactor evidence="7">
        <name>Mg(2+)</name>
        <dbReference type="ChEBI" id="CHEBI:18420"/>
    </cofactor>
    <text evidence="7">Binds 1 Mg(2+) ion per subunit.</text>
</comment>
<feature type="binding site" evidence="7">
    <location>
        <position position="85"/>
    </location>
    <ligand>
        <name>IMP</name>
        <dbReference type="ChEBI" id="CHEBI:58053"/>
    </ligand>
</feature>
<reference evidence="8" key="1">
    <citation type="submission" date="2022-04" db="EMBL/GenBank/DDBJ databases">
        <title>A functionally conserved STORR gene fusion in Papaver species that diverged 16.8 million years ago.</title>
        <authorList>
            <person name="Catania T."/>
        </authorList>
    </citation>
    <scope>NUCLEOTIDE SEQUENCE</scope>
    <source>
        <strain evidence="8">S-188037</strain>
    </source>
</reference>
<gene>
    <name evidence="7" type="primary">PURA</name>
    <name evidence="8" type="ORF">MKW98_005237</name>
</gene>
<evidence type="ECO:0000256" key="3">
    <source>
        <dbReference type="ARBA" id="ARBA00022741"/>
    </source>
</evidence>
<keyword evidence="7" id="KW-0934">Plastid</keyword>
<comment type="subcellular location">
    <subcellularLocation>
        <location evidence="7">Plastid</location>
        <location evidence="7">Chloroplast</location>
    </subcellularLocation>
</comment>
<keyword evidence="7" id="KW-0150">Chloroplast</keyword>
<dbReference type="EMBL" id="JAJJMB010017633">
    <property type="protein sequence ID" value="KAI3836904.1"/>
    <property type="molecule type" value="Genomic_DNA"/>
</dbReference>
<evidence type="ECO:0000256" key="4">
    <source>
        <dbReference type="ARBA" id="ARBA00022755"/>
    </source>
</evidence>
<feature type="binding site" evidence="7">
    <location>
        <begin position="177"/>
        <end position="179"/>
    </location>
    <ligand>
        <name>GTP</name>
        <dbReference type="ChEBI" id="CHEBI:37565"/>
    </ligand>
</feature>
<feature type="binding site" evidence="7">
    <location>
        <begin position="145"/>
        <end position="151"/>
    </location>
    <ligand>
        <name>substrate</name>
    </ligand>
</feature>
<comment type="caution">
    <text evidence="7">Lacks conserved residue(s) required for the propagation of feature annotation.</text>
</comment>
<dbReference type="GO" id="GO:0000287">
    <property type="term" value="F:magnesium ion binding"/>
    <property type="evidence" value="ECO:0007669"/>
    <property type="project" value="UniProtKB-UniRule"/>
</dbReference>
<dbReference type="AlphaFoldDB" id="A0AAD4RWS3"/>
<organism evidence="8 9">
    <name type="scientific">Papaver atlanticum</name>
    <dbReference type="NCBI Taxonomy" id="357466"/>
    <lineage>
        <taxon>Eukaryota</taxon>
        <taxon>Viridiplantae</taxon>
        <taxon>Streptophyta</taxon>
        <taxon>Embryophyta</taxon>
        <taxon>Tracheophyta</taxon>
        <taxon>Spermatophyta</taxon>
        <taxon>Magnoliopsida</taxon>
        <taxon>Ranunculales</taxon>
        <taxon>Papaveraceae</taxon>
        <taxon>Papaveroideae</taxon>
        <taxon>Papaver</taxon>
    </lineage>
</organism>
<dbReference type="GO" id="GO:0009507">
    <property type="term" value="C:chloroplast"/>
    <property type="evidence" value="ECO:0007669"/>
    <property type="project" value="UniProtKB-SubCell"/>
</dbReference>
<dbReference type="GO" id="GO:0046040">
    <property type="term" value="P:IMP metabolic process"/>
    <property type="evidence" value="ECO:0007669"/>
    <property type="project" value="TreeGrafter"/>
</dbReference>
<keyword evidence="2 7" id="KW-0479">Metal-binding</keyword>
<feature type="binding site" evidence="7">
    <location>
        <position position="149"/>
    </location>
    <ligand>
        <name>IMP</name>
        <dbReference type="ChEBI" id="CHEBI:58053"/>
    </ligand>
</feature>
<dbReference type="SMART" id="SM00788">
    <property type="entry name" value="Adenylsucc_synt"/>
    <property type="match status" value="1"/>
</dbReference>
<protein>
    <recommendedName>
        <fullName evidence="7">Adenylosuccinate synthetase, chloroplastic</fullName>
        <shortName evidence="7">AMPSase</shortName>
        <shortName evidence="7">AdSS</shortName>
        <ecNumber evidence="7">6.3.4.4</ecNumber>
    </recommendedName>
    <alternativeName>
        <fullName evidence="7">IMP--aspartate ligase</fullName>
    </alternativeName>
</protein>
<dbReference type="Proteomes" id="UP001202328">
    <property type="component" value="Unassembled WGS sequence"/>
</dbReference>
<evidence type="ECO:0000256" key="1">
    <source>
        <dbReference type="ARBA" id="ARBA00022598"/>
    </source>
</evidence>
<dbReference type="HAMAP" id="MF_00011">
    <property type="entry name" value="Adenylosucc_synth"/>
    <property type="match status" value="1"/>
</dbReference>
<keyword evidence="3 7" id="KW-0547">Nucleotide-binding</keyword>
<keyword evidence="4 7" id="KW-0658">Purine biosynthesis</keyword>
<evidence type="ECO:0000256" key="6">
    <source>
        <dbReference type="ARBA" id="ARBA00023134"/>
    </source>
</evidence>
<comment type="subunit">
    <text evidence="7">Homodimer.</text>
</comment>
<dbReference type="InterPro" id="IPR027417">
    <property type="entry name" value="P-loop_NTPase"/>
</dbReference>
<dbReference type="Gene3D" id="1.10.300.10">
    <property type="entry name" value="Adenylosuccinate Synthetase, subunit A, domain 2"/>
    <property type="match status" value="1"/>
</dbReference>
<sequence length="210" mass="22800">MDTFRDKLDVLLSDAASRFKGFNYSKDMLNEEVEQYKRFADRLGPFVADTVHVVNDSISQKKKILVEGGQATMLDIDFGTYPFVTSSSPSAGGICTGLGIAPRVLGDLIRVVKAYTTRVGSGPFPTELLCEAGEDLRKAGHEFGTTTGRPRRCGWLDIVALKFCCQINGFSSLNLTKLDVLSSLQEIKLGISYKIDGIPCRPFCAGASTG</sequence>
<dbReference type="InterPro" id="IPR042111">
    <property type="entry name" value="Adenylosuccinate_synth_dom3"/>
</dbReference>
<evidence type="ECO:0000256" key="7">
    <source>
        <dbReference type="HAMAP-Rule" id="MF_03125"/>
    </source>
</evidence>
<keyword evidence="1 7" id="KW-0436">Ligase</keyword>
<comment type="function">
    <text evidence="7">Plays an important role in the de novo pathway and in the salvage pathway of purine nucleotide biosynthesis. Catalyzes the first commited step in the biosynthesis of AMP from IMP.</text>
</comment>
<dbReference type="InterPro" id="IPR042110">
    <property type="entry name" value="Adenylosuccinate_synth_dom2"/>
</dbReference>